<name>A0A154QFU4_9GAMM</name>
<reference evidence="11 12" key="1">
    <citation type="journal article" date="2016" name="MBio">
        <title>Lateral Gene Transfer in a Heavy Metal-Contaminated-Groundwater Microbial Community.</title>
        <authorList>
            <person name="Hemme C.L."/>
            <person name="Green S.J."/>
            <person name="Rishishwar L."/>
            <person name="Prakash O."/>
            <person name="Pettenato A."/>
            <person name="Chakraborty R."/>
            <person name="Deutschbauer A.M."/>
            <person name="Van Nostrand J.D."/>
            <person name="Wu L."/>
            <person name="He Z."/>
            <person name="Jordan I.K."/>
            <person name="Hazen T.C."/>
            <person name="Arkin A.P."/>
            <person name="Kostka J.E."/>
            <person name="Zhou J."/>
        </authorList>
    </citation>
    <scope>NUCLEOTIDE SEQUENCE [LARGE SCALE GENOMIC DNA]</scope>
    <source>
        <strain evidence="11 12">FW104-T7</strain>
    </source>
</reference>
<evidence type="ECO:0000313" key="12">
    <source>
        <dbReference type="Proteomes" id="UP000076131"/>
    </source>
</evidence>
<feature type="transmembrane region" description="Helical" evidence="9">
    <location>
        <begin position="31"/>
        <end position="48"/>
    </location>
</feature>
<dbReference type="InterPro" id="IPR038770">
    <property type="entry name" value="Na+/solute_symporter_sf"/>
</dbReference>
<keyword evidence="8 9" id="KW-0472">Membrane</keyword>
<dbReference type="GO" id="GO:0015297">
    <property type="term" value="F:antiporter activity"/>
    <property type="evidence" value="ECO:0007669"/>
    <property type="project" value="UniProtKB-KW"/>
</dbReference>
<feature type="transmembrane region" description="Helical" evidence="9">
    <location>
        <begin position="54"/>
        <end position="71"/>
    </location>
</feature>
<feature type="transmembrane region" description="Helical" evidence="9">
    <location>
        <begin position="269"/>
        <end position="287"/>
    </location>
</feature>
<comment type="caution">
    <text evidence="11">The sequence shown here is derived from an EMBL/GenBank/DDBJ whole genome shotgun (WGS) entry which is preliminary data.</text>
</comment>
<organism evidence="11 12">
    <name type="scientific">Rhodanobacter thiooxydans</name>
    <dbReference type="NCBI Taxonomy" id="416169"/>
    <lineage>
        <taxon>Bacteria</taxon>
        <taxon>Pseudomonadati</taxon>
        <taxon>Pseudomonadota</taxon>
        <taxon>Gammaproteobacteria</taxon>
        <taxon>Lysobacterales</taxon>
        <taxon>Rhodanobacteraceae</taxon>
        <taxon>Rhodanobacter</taxon>
    </lineage>
</organism>
<feature type="transmembrane region" description="Helical" evidence="9">
    <location>
        <begin position="293"/>
        <end position="316"/>
    </location>
</feature>
<keyword evidence="5 9" id="KW-0812">Transmembrane</keyword>
<evidence type="ECO:0000259" key="10">
    <source>
        <dbReference type="Pfam" id="PF00999"/>
    </source>
</evidence>
<keyword evidence="3" id="KW-0050">Antiport</keyword>
<dbReference type="Gene3D" id="1.20.1530.20">
    <property type="match status" value="1"/>
</dbReference>
<evidence type="ECO:0000313" key="11">
    <source>
        <dbReference type="EMBL" id="KZC23100.1"/>
    </source>
</evidence>
<keyword evidence="2" id="KW-0813">Transport</keyword>
<feature type="transmembrane region" description="Helical" evidence="9">
    <location>
        <begin position="182"/>
        <end position="207"/>
    </location>
</feature>
<dbReference type="EMBL" id="LVJS01000050">
    <property type="protein sequence ID" value="KZC23100.1"/>
    <property type="molecule type" value="Genomic_DNA"/>
</dbReference>
<feature type="transmembrane region" description="Helical" evidence="9">
    <location>
        <begin position="219"/>
        <end position="235"/>
    </location>
</feature>
<evidence type="ECO:0000256" key="2">
    <source>
        <dbReference type="ARBA" id="ARBA00022448"/>
    </source>
</evidence>
<feature type="transmembrane region" description="Helical" evidence="9">
    <location>
        <begin position="241"/>
        <end position="257"/>
    </location>
</feature>
<dbReference type="Gene3D" id="3.40.50.720">
    <property type="entry name" value="NAD(P)-binding Rossmann-like Domain"/>
    <property type="match status" value="1"/>
</dbReference>
<evidence type="ECO:0000256" key="5">
    <source>
        <dbReference type="ARBA" id="ARBA00022692"/>
    </source>
</evidence>
<dbReference type="Proteomes" id="UP000076131">
    <property type="component" value="Unassembled WGS sequence"/>
</dbReference>
<feature type="transmembrane region" description="Helical" evidence="9">
    <location>
        <begin position="361"/>
        <end position="379"/>
    </location>
</feature>
<dbReference type="GO" id="GO:1902600">
    <property type="term" value="P:proton transmembrane transport"/>
    <property type="evidence" value="ECO:0007669"/>
    <property type="project" value="InterPro"/>
</dbReference>
<evidence type="ECO:0000256" key="3">
    <source>
        <dbReference type="ARBA" id="ARBA00022449"/>
    </source>
</evidence>
<keyword evidence="12" id="KW-1185">Reference proteome</keyword>
<evidence type="ECO:0000256" key="6">
    <source>
        <dbReference type="ARBA" id="ARBA00022989"/>
    </source>
</evidence>
<dbReference type="SUPFAM" id="SSF51735">
    <property type="entry name" value="NAD(P)-binding Rossmann-fold domains"/>
    <property type="match status" value="1"/>
</dbReference>
<dbReference type="eggNOG" id="COG1226">
    <property type="taxonomic scope" value="Bacteria"/>
</dbReference>
<gene>
    <name evidence="11" type="ORF">RHOFW104T7_15455</name>
</gene>
<feature type="transmembrane region" description="Helical" evidence="9">
    <location>
        <begin position="6"/>
        <end position="24"/>
    </location>
</feature>
<proteinExistence type="predicted"/>
<evidence type="ECO:0000256" key="8">
    <source>
        <dbReference type="ARBA" id="ARBA00023136"/>
    </source>
</evidence>
<dbReference type="PANTHER" id="PTHR32507">
    <property type="entry name" value="NA(+)/H(+) ANTIPORTER 1"/>
    <property type="match status" value="1"/>
</dbReference>
<evidence type="ECO:0000256" key="9">
    <source>
        <dbReference type="SAM" id="Phobius"/>
    </source>
</evidence>
<sequence>MAIEPGLMLAGMLMIGFLAQWLAWRVKLPAILFLLLAGIVLGPVGGVLDPDRLLGGLLFPTVSLAVALILFEGSLTLRFHELPGIGKAVRGLVSYGAVASLLLLALAAHLVAGLAWPIALLFGALACVTGPTVIAPMLRTLRPNARIANTLRWEGIVIDPLGALFAVLIYEAIVSRQEGHTIGVFIATIGCGVGIGALSAWLMAFFLRRQLIPEYLQNYAVLAAVLFAFSVSNTLTHESGLLAVTIMGIALGNLRGVHIDDILDFKESLTTVLVSLLFILLAARLHWPLPHGMLGAGIALFLIAQFLVRPLTVAIASFRSGLSWRERALIGWVAPRGIVAASVSALFALRLDALGVAGAEALVPLVFTLIIGTVILQSATARPLAIWLKVAEPEPRGVLIFGSDPVARAIGASLHEAGFRVVLADDDWDGIRLARMEGLATFFGNPASPHAERCLDLSGIGRLLAVSTHRERNSLACVHYRQEFGRSKVYRLRNLTPQENTDRAALVGSLLAPPLFDEAMTHGRFAEMLAHGWRIKSTKLSTTFDWPHFIEQYGSNSVLMFGVEEKGALRVASAKRELEPKPGWTVIALVPPSEPRPE</sequence>
<protein>
    <submittedName>
        <fullName evidence="11">Sodium:proton antiporter</fullName>
    </submittedName>
</protein>
<dbReference type="GO" id="GO:0005886">
    <property type="term" value="C:plasma membrane"/>
    <property type="evidence" value="ECO:0007669"/>
    <property type="project" value="UniProtKB-SubCell"/>
</dbReference>
<evidence type="ECO:0000256" key="7">
    <source>
        <dbReference type="ARBA" id="ARBA00023065"/>
    </source>
</evidence>
<feature type="transmembrane region" description="Helical" evidence="9">
    <location>
        <begin position="92"/>
        <end position="112"/>
    </location>
</feature>
<dbReference type="AlphaFoldDB" id="A0A154QFU4"/>
<evidence type="ECO:0000256" key="4">
    <source>
        <dbReference type="ARBA" id="ARBA00022475"/>
    </source>
</evidence>
<dbReference type="eggNOG" id="COG0025">
    <property type="taxonomic scope" value="Bacteria"/>
</dbReference>
<dbReference type="PANTHER" id="PTHR32507:SF0">
    <property type="entry name" value="NA(+)_H(+) ANTIPORTER 2-RELATED"/>
    <property type="match status" value="1"/>
</dbReference>
<feature type="transmembrane region" description="Helical" evidence="9">
    <location>
        <begin position="118"/>
        <end position="138"/>
    </location>
</feature>
<dbReference type="RefSeq" id="WP_008437564.1">
    <property type="nucleotide sequence ID" value="NZ_LVJS01000050.1"/>
</dbReference>
<dbReference type="InterPro" id="IPR006153">
    <property type="entry name" value="Cation/H_exchanger_TM"/>
</dbReference>
<comment type="subcellular location">
    <subcellularLocation>
        <location evidence="1">Cell membrane</location>
        <topology evidence="1">Multi-pass membrane protein</topology>
    </subcellularLocation>
</comment>
<feature type="domain" description="Cation/H+ exchanger transmembrane" evidence="10">
    <location>
        <begin position="17"/>
        <end position="387"/>
    </location>
</feature>
<feature type="transmembrane region" description="Helical" evidence="9">
    <location>
        <begin position="150"/>
        <end position="170"/>
    </location>
</feature>
<dbReference type="InterPro" id="IPR036291">
    <property type="entry name" value="NAD(P)-bd_dom_sf"/>
</dbReference>
<dbReference type="Pfam" id="PF00999">
    <property type="entry name" value="Na_H_Exchanger"/>
    <property type="match status" value="1"/>
</dbReference>
<keyword evidence="6 9" id="KW-1133">Transmembrane helix</keyword>
<keyword evidence="4" id="KW-1003">Cell membrane</keyword>
<dbReference type="STRING" id="416169.RHOFW104T7_15455"/>
<keyword evidence="7" id="KW-0406">Ion transport</keyword>
<evidence type="ECO:0000256" key="1">
    <source>
        <dbReference type="ARBA" id="ARBA00004651"/>
    </source>
</evidence>
<accession>A0A154QFU4</accession>
<feature type="transmembrane region" description="Helical" evidence="9">
    <location>
        <begin position="328"/>
        <end position="349"/>
    </location>
</feature>